<dbReference type="Pfam" id="PF01039">
    <property type="entry name" value="Carboxyl_trans"/>
    <property type="match status" value="1"/>
</dbReference>
<protein>
    <submittedName>
        <fullName evidence="3">Acyl-CoA carboxylase subunit beta</fullName>
    </submittedName>
</protein>
<dbReference type="Gene3D" id="3.90.226.10">
    <property type="entry name" value="2-enoyl-CoA Hydratase, Chain A, domain 1"/>
    <property type="match status" value="2"/>
</dbReference>
<dbReference type="InterPro" id="IPR045190">
    <property type="entry name" value="MCCB/AccD1-like"/>
</dbReference>
<gene>
    <name evidence="3" type="ORF">KL867_19615</name>
</gene>
<name>A0ABS5WZM7_9RHOB</name>
<dbReference type="InterPro" id="IPR011763">
    <property type="entry name" value="COA_CT_C"/>
</dbReference>
<evidence type="ECO:0000259" key="1">
    <source>
        <dbReference type="PROSITE" id="PS50980"/>
    </source>
</evidence>
<sequence>MGFVSQVVRESETFAKNRAGMLDLVAEMRALEARPVALSEQRRERMEARGQITPRDRLAHLLDPGMPFLQIHGLAGYLVDSKDPEKSVPGASVIIGIGFVSGVRCMIVVDDAGIKAGSMVEMTGAAVLSAQDMALKQNLPFVHLVESAGANLMEYKVEFWANGGKLFRNLARHSAAGLPNVAVLHGPSTAGGAYMPGLADYVVGVKNNGMAALAGAALTHAATGERANDRDLGGSEMHATISGLVEYLAEDDTHGVEMARDVMAWLDWNKSLPVRHEKHVEPPRYDAEEIAGVVPTDYRMPYDMREVVARLVDGSEFEDFKPGYGPATVCLQAAINGISVGIIGNNGPLDPAGANKATQFIQLCGQSDTPLIFLNNITGFMVGTQSEQGGMIKHGAKMIQAVTSVDVPKIALYIGASFGAGNYGMCGYAYDPDFLFAWPNAATGVMGGEQAAGTMEMVARAGFKRKGVEPDEAKMAAQTAAITHHFTRQEGAFYTSGRCIDHGVIDPRDTRRVLGFCLETCLEGRARKVKPTSYGVHRF</sequence>
<dbReference type="RefSeq" id="WP_215194224.1">
    <property type="nucleotide sequence ID" value="NZ_JAHHDY010000022.1"/>
</dbReference>
<keyword evidence="4" id="KW-1185">Reference proteome</keyword>
<reference evidence="3 4" key="1">
    <citation type="submission" date="2021-05" db="EMBL/GenBank/DDBJ databases">
        <title>Draft genomes of marine bacteria isolated from model chitin particles.</title>
        <authorList>
            <person name="Datta M.S."/>
            <person name="Schwartzman J.A."/>
            <person name="Cordero O."/>
        </authorList>
    </citation>
    <scope>NUCLEOTIDE SEQUENCE [LARGE SCALE GENOMIC DNA]</scope>
    <source>
        <strain evidence="3 4">4E07</strain>
    </source>
</reference>
<dbReference type="InterPro" id="IPR011762">
    <property type="entry name" value="COA_CT_N"/>
</dbReference>
<dbReference type="PANTHER" id="PTHR22855">
    <property type="entry name" value="ACETYL, PROPIONYL, PYRUVATE, AND GLUTACONYL CARBOXYLASE-RELATED"/>
    <property type="match status" value="1"/>
</dbReference>
<evidence type="ECO:0000313" key="4">
    <source>
        <dbReference type="Proteomes" id="UP000763802"/>
    </source>
</evidence>
<organism evidence="3 4">
    <name type="scientific">Falsiruegeria litorea</name>
    <dbReference type="NCBI Taxonomy" id="1280831"/>
    <lineage>
        <taxon>Bacteria</taxon>
        <taxon>Pseudomonadati</taxon>
        <taxon>Pseudomonadota</taxon>
        <taxon>Alphaproteobacteria</taxon>
        <taxon>Rhodobacterales</taxon>
        <taxon>Roseobacteraceae</taxon>
        <taxon>Falsiruegeria</taxon>
    </lineage>
</organism>
<feature type="domain" description="CoA carboxyltransferase N-terminal" evidence="1">
    <location>
        <begin position="18"/>
        <end position="278"/>
    </location>
</feature>
<proteinExistence type="predicted"/>
<dbReference type="PROSITE" id="PS50980">
    <property type="entry name" value="COA_CT_NTER"/>
    <property type="match status" value="1"/>
</dbReference>
<dbReference type="PROSITE" id="PS50989">
    <property type="entry name" value="COA_CT_CTER"/>
    <property type="match status" value="1"/>
</dbReference>
<accession>A0ABS5WZM7</accession>
<dbReference type="Proteomes" id="UP000763802">
    <property type="component" value="Unassembled WGS sequence"/>
</dbReference>
<dbReference type="SUPFAM" id="SSF52096">
    <property type="entry name" value="ClpP/crotonase"/>
    <property type="match status" value="2"/>
</dbReference>
<comment type="caution">
    <text evidence="3">The sequence shown here is derived from an EMBL/GenBank/DDBJ whole genome shotgun (WGS) entry which is preliminary data.</text>
</comment>
<evidence type="ECO:0000259" key="2">
    <source>
        <dbReference type="PROSITE" id="PS50989"/>
    </source>
</evidence>
<feature type="domain" description="CoA carboxyltransferase C-terminal" evidence="2">
    <location>
        <begin position="279"/>
        <end position="528"/>
    </location>
</feature>
<dbReference type="EMBL" id="JAHHDY010000022">
    <property type="protein sequence ID" value="MBT3143275.1"/>
    <property type="molecule type" value="Genomic_DNA"/>
</dbReference>
<dbReference type="InterPro" id="IPR029045">
    <property type="entry name" value="ClpP/crotonase-like_dom_sf"/>
</dbReference>
<evidence type="ECO:0000313" key="3">
    <source>
        <dbReference type="EMBL" id="MBT3143275.1"/>
    </source>
</evidence>
<dbReference type="InterPro" id="IPR034733">
    <property type="entry name" value="AcCoA_carboxyl_beta"/>
</dbReference>
<dbReference type="PANTHER" id="PTHR22855:SF46">
    <property type="entry name" value="METHYLCROTONOYL-COA CARBOXYLASE"/>
    <property type="match status" value="1"/>
</dbReference>